<dbReference type="EMBL" id="JAGSPN010000003">
    <property type="protein sequence ID" value="MBR7781823.1"/>
    <property type="molecule type" value="Genomic_DNA"/>
</dbReference>
<keyword evidence="4" id="KW-0223">Dioxygenase</keyword>
<keyword evidence="5" id="KW-0560">Oxidoreductase</keyword>
<keyword evidence="9" id="KW-1185">Reference proteome</keyword>
<dbReference type="GO" id="GO:0031418">
    <property type="term" value="F:L-ascorbic acid binding"/>
    <property type="evidence" value="ECO:0007669"/>
    <property type="project" value="UniProtKB-KW"/>
</dbReference>
<evidence type="ECO:0000256" key="3">
    <source>
        <dbReference type="ARBA" id="ARBA00022896"/>
    </source>
</evidence>
<reference evidence="8" key="1">
    <citation type="submission" date="2021-04" db="EMBL/GenBank/DDBJ databases">
        <title>novel species isolated from subtropical streams in China.</title>
        <authorList>
            <person name="Lu H."/>
        </authorList>
    </citation>
    <scope>NUCLEOTIDE SEQUENCE</scope>
    <source>
        <strain evidence="8">LFS511W</strain>
    </source>
</reference>
<dbReference type="RefSeq" id="WP_212687158.1">
    <property type="nucleotide sequence ID" value="NZ_JAGSPN010000003.1"/>
</dbReference>
<dbReference type="InterPro" id="IPR006620">
    <property type="entry name" value="Pro_4_hyd_alph"/>
</dbReference>
<dbReference type="InterPro" id="IPR044862">
    <property type="entry name" value="Pro_4_hyd_alph_FE2OG_OXY"/>
</dbReference>
<dbReference type="GO" id="GO:0005506">
    <property type="term" value="F:iron ion binding"/>
    <property type="evidence" value="ECO:0007669"/>
    <property type="project" value="InterPro"/>
</dbReference>
<dbReference type="PANTHER" id="PTHR10869:SF246">
    <property type="entry name" value="TRANSMEMBRANE PROLYL 4-HYDROXYLASE"/>
    <property type="match status" value="1"/>
</dbReference>
<protein>
    <submittedName>
        <fullName evidence="8">2OG-Fe(II) oxygenase</fullName>
    </submittedName>
</protein>
<evidence type="ECO:0000256" key="4">
    <source>
        <dbReference type="ARBA" id="ARBA00022964"/>
    </source>
</evidence>
<evidence type="ECO:0000256" key="2">
    <source>
        <dbReference type="ARBA" id="ARBA00022723"/>
    </source>
</evidence>
<evidence type="ECO:0000313" key="9">
    <source>
        <dbReference type="Proteomes" id="UP000680067"/>
    </source>
</evidence>
<dbReference type="PANTHER" id="PTHR10869">
    <property type="entry name" value="PROLYL 4-HYDROXYLASE ALPHA SUBUNIT"/>
    <property type="match status" value="1"/>
</dbReference>
<accession>A0A941I7G9</accession>
<evidence type="ECO:0000256" key="5">
    <source>
        <dbReference type="ARBA" id="ARBA00023002"/>
    </source>
</evidence>
<dbReference type="GO" id="GO:0004656">
    <property type="term" value="F:procollagen-proline 4-dioxygenase activity"/>
    <property type="evidence" value="ECO:0007669"/>
    <property type="project" value="TreeGrafter"/>
</dbReference>
<dbReference type="SMART" id="SM00702">
    <property type="entry name" value="P4Hc"/>
    <property type="match status" value="1"/>
</dbReference>
<feature type="domain" description="Fe2OG dioxygenase" evidence="7">
    <location>
        <begin position="167"/>
        <end position="277"/>
    </location>
</feature>
<dbReference type="AlphaFoldDB" id="A0A941I7G9"/>
<evidence type="ECO:0000313" key="8">
    <source>
        <dbReference type="EMBL" id="MBR7781823.1"/>
    </source>
</evidence>
<comment type="cofactor">
    <cofactor evidence="1">
        <name>L-ascorbate</name>
        <dbReference type="ChEBI" id="CHEBI:38290"/>
    </cofactor>
</comment>
<gene>
    <name evidence="8" type="ORF">KDM89_06700</name>
</gene>
<evidence type="ECO:0000256" key="1">
    <source>
        <dbReference type="ARBA" id="ARBA00001961"/>
    </source>
</evidence>
<dbReference type="InterPro" id="IPR045054">
    <property type="entry name" value="P4HA-like"/>
</dbReference>
<keyword evidence="3" id="KW-0847">Vitamin C</keyword>
<dbReference type="Gene3D" id="2.60.120.620">
    <property type="entry name" value="q2cbj1_9rhob like domain"/>
    <property type="match status" value="1"/>
</dbReference>
<sequence>MQFTEEIQQTLLQFKAQGKTYTQCVFLLAGELGYSLPVAHRITEAVWNLEGNQRRIFHLPPSATLPCPDINTQGSGATIALSDRKICIAFEQIATRIVLLDGFLSDAECDALCASAGTFQASVVMSGNDAASEVDRAIRTSMSASLNTGESIVQTVQKRAAELLNWPLHQCETLQIQRYLPGDQYQPHYDYFQPGADDFEQIVSYSGQRVATLIMYLNTPERGGDTYFWNLGMKIKARKGSAVFFSYPDASPRGGSFHGGDMVITGEKWIATQWLRSPPVPVSDDTGQ</sequence>
<keyword evidence="6" id="KW-0408">Iron</keyword>
<evidence type="ECO:0000259" key="7">
    <source>
        <dbReference type="PROSITE" id="PS51471"/>
    </source>
</evidence>
<proteinExistence type="predicted"/>
<organism evidence="8 9">
    <name type="scientific">Undibacterium luofuense</name>
    <dbReference type="NCBI Taxonomy" id="2828733"/>
    <lineage>
        <taxon>Bacteria</taxon>
        <taxon>Pseudomonadati</taxon>
        <taxon>Pseudomonadota</taxon>
        <taxon>Betaproteobacteria</taxon>
        <taxon>Burkholderiales</taxon>
        <taxon>Oxalobacteraceae</taxon>
        <taxon>Undibacterium</taxon>
    </lineage>
</organism>
<dbReference type="InterPro" id="IPR005123">
    <property type="entry name" value="Oxoglu/Fe-dep_dioxygenase_dom"/>
</dbReference>
<dbReference type="Pfam" id="PF13640">
    <property type="entry name" value="2OG-FeII_Oxy_3"/>
    <property type="match status" value="1"/>
</dbReference>
<dbReference type="Proteomes" id="UP000680067">
    <property type="component" value="Unassembled WGS sequence"/>
</dbReference>
<keyword evidence="2" id="KW-0479">Metal-binding</keyword>
<comment type="caution">
    <text evidence="8">The sequence shown here is derived from an EMBL/GenBank/DDBJ whole genome shotgun (WGS) entry which is preliminary data.</text>
</comment>
<dbReference type="PROSITE" id="PS51471">
    <property type="entry name" value="FE2OG_OXY"/>
    <property type="match status" value="1"/>
</dbReference>
<name>A0A941I7G9_9BURK</name>
<evidence type="ECO:0000256" key="6">
    <source>
        <dbReference type="ARBA" id="ARBA00023004"/>
    </source>
</evidence>